<dbReference type="PANTHER" id="PTHR43298:SF2">
    <property type="entry name" value="FMN_FAD EXPORTER YEEO-RELATED"/>
    <property type="match status" value="1"/>
</dbReference>
<feature type="transmembrane region" description="Helical" evidence="10">
    <location>
        <begin position="53"/>
        <end position="74"/>
    </location>
</feature>
<proteinExistence type="predicted"/>
<dbReference type="InterPro" id="IPR002528">
    <property type="entry name" value="MATE_fam"/>
</dbReference>
<keyword evidence="3" id="KW-0050">Antiport</keyword>
<feature type="transmembrane region" description="Helical" evidence="10">
    <location>
        <begin position="241"/>
        <end position="263"/>
    </location>
</feature>
<gene>
    <name evidence="11" type="ORF">N475_02265</name>
</gene>
<keyword evidence="7" id="KW-0406">Ion transport</keyword>
<evidence type="ECO:0000313" key="11">
    <source>
        <dbReference type="EMBL" id="KZN37655.1"/>
    </source>
</evidence>
<sequence>MKDLTQGPIYKHLISMSVPVLFGMFVQTLYFLVDLYFVGQLGGAALAGVSSAGVLFFFVMALTQVLNVGVGTLVSHAVGRKDKQEASLLLNQGLFISAICIGALLSLAVFGGSWYFTNIAPDEASLAASLSYFYWFLPALLIQFPMTVIMAALRGAGVVKQPMMISMLALAINTVLSPILIAGWGFGFEMGVAGAALASSISASIGLVLLGAYFKMRESYLTFSLKGCVAHPGCIKKIINLGLPAGGESLLTFIYMSLIYWVLSDFDASAQAGFGLGARIMQALFLPVLAVAFAAPAIAGQNFAAGNTERVYQTYYQSAILTCGFMLVINVICVFNAELFLGPFSSDPSVIEVASVFLGYVCFNFVPAGYVLAASGMFQALGNAWPALISTAVRLSLFSMSLIVVAVQVDFNIEQIWMLSVATVYVQAIVSFCLLRRELEKKLAKQTQPCENVQAQTS</sequence>
<dbReference type="EMBL" id="AUYB01000103">
    <property type="protein sequence ID" value="KZN37655.1"/>
    <property type="molecule type" value="Genomic_DNA"/>
</dbReference>
<dbReference type="PATRIC" id="fig|1365250.3.peg.2675"/>
<keyword evidence="6 10" id="KW-1133">Transmembrane helix</keyword>
<keyword evidence="4" id="KW-1003">Cell membrane</keyword>
<organism evidence="11 12">
    <name type="scientific">Pseudoalteromonas luteoviolacea DSM 6061</name>
    <dbReference type="NCBI Taxonomy" id="1365250"/>
    <lineage>
        <taxon>Bacteria</taxon>
        <taxon>Pseudomonadati</taxon>
        <taxon>Pseudomonadota</taxon>
        <taxon>Gammaproteobacteria</taxon>
        <taxon>Alteromonadales</taxon>
        <taxon>Pseudoalteromonadaceae</taxon>
        <taxon>Pseudoalteromonas</taxon>
    </lineage>
</organism>
<keyword evidence="8 10" id="KW-0472">Membrane</keyword>
<dbReference type="GO" id="GO:0006811">
    <property type="term" value="P:monoatomic ion transport"/>
    <property type="evidence" value="ECO:0007669"/>
    <property type="project" value="UniProtKB-KW"/>
</dbReference>
<comment type="subcellular location">
    <subcellularLocation>
        <location evidence="1">Cell inner membrane</location>
        <topology evidence="1">Multi-pass membrane protein</topology>
    </subcellularLocation>
</comment>
<evidence type="ECO:0000256" key="7">
    <source>
        <dbReference type="ARBA" id="ARBA00023065"/>
    </source>
</evidence>
<name>A0A166WMG8_9GAMM</name>
<feature type="transmembrane region" description="Helical" evidence="10">
    <location>
        <begin position="385"/>
        <end position="409"/>
    </location>
</feature>
<dbReference type="InterPro" id="IPR048279">
    <property type="entry name" value="MdtK-like"/>
</dbReference>
<evidence type="ECO:0000256" key="3">
    <source>
        <dbReference type="ARBA" id="ARBA00022449"/>
    </source>
</evidence>
<feature type="transmembrane region" description="Helical" evidence="10">
    <location>
        <begin position="165"/>
        <end position="186"/>
    </location>
</feature>
<feature type="transmembrane region" description="Helical" evidence="10">
    <location>
        <begin position="315"/>
        <end position="337"/>
    </location>
</feature>
<evidence type="ECO:0000256" key="10">
    <source>
        <dbReference type="SAM" id="Phobius"/>
    </source>
</evidence>
<reference evidence="11 12" key="1">
    <citation type="submission" date="2013-07" db="EMBL/GenBank/DDBJ databases">
        <title>Comparative Genomic and Metabolomic Analysis of Twelve Strains of Pseudoalteromonas luteoviolacea.</title>
        <authorList>
            <person name="Vynne N.G."/>
            <person name="Mansson M."/>
            <person name="Gram L."/>
        </authorList>
    </citation>
    <scope>NUCLEOTIDE SEQUENCE [LARGE SCALE GENOMIC DNA]</scope>
    <source>
        <strain evidence="11 12">DSM 6061</strain>
    </source>
</reference>
<evidence type="ECO:0000256" key="9">
    <source>
        <dbReference type="ARBA" id="ARBA00031636"/>
    </source>
</evidence>
<keyword evidence="12" id="KW-1185">Reference proteome</keyword>
<evidence type="ECO:0000256" key="5">
    <source>
        <dbReference type="ARBA" id="ARBA00022692"/>
    </source>
</evidence>
<comment type="caution">
    <text evidence="11">The sequence shown here is derived from an EMBL/GenBank/DDBJ whole genome shotgun (WGS) entry which is preliminary data.</text>
</comment>
<dbReference type="GO" id="GO:0042910">
    <property type="term" value="F:xenobiotic transmembrane transporter activity"/>
    <property type="evidence" value="ECO:0007669"/>
    <property type="project" value="InterPro"/>
</dbReference>
<keyword evidence="5 10" id="KW-0812">Transmembrane</keyword>
<evidence type="ECO:0000256" key="2">
    <source>
        <dbReference type="ARBA" id="ARBA00022448"/>
    </source>
</evidence>
<feature type="transmembrane region" description="Helical" evidence="10">
    <location>
        <begin position="132"/>
        <end position="153"/>
    </location>
</feature>
<feature type="transmembrane region" description="Helical" evidence="10">
    <location>
        <begin position="349"/>
        <end position="373"/>
    </location>
</feature>
<keyword evidence="2" id="KW-0813">Transport</keyword>
<evidence type="ECO:0000256" key="6">
    <source>
        <dbReference type="ARBA" id="ARBA00022989"/>
    </source>
</evidence>
<dbReference type="Pfam" id="PF01554">
    <property type="entry name" value="MatE"/>
    <property type="match status" value="2"/>
</dbReference>
<feature type="transmembrane region" description="Helical" evidence="10">
    <location>
        <begin position="94"/>
        <end position="116"/>
    </location>
</feature>
<dbReference type="RefSeq" id="WP_081232426.1">
    <property type="nucleotide sequence ID" value="NZ_AQHB01000028.1"/>
</dbReference>
<protein>
    <recommendedName>
        <fullName evidence="9">Multidrug-efflux transporter</fullName>
    </recommendedName>
</protein>
<dbReference type="GO" id="GO:0015297">
    <property type="term" value="F:antiporter activity"/>
    <property type="evidence" value="ECO:0007669"/>
    <property type="project" value="UniProtKB-KW"/>
</dbReference>
<evidence type="ECO:0000256" key="4">
    <source>
        <dbReference type="ARBA" id="ARBA00022475"/>
    </source>
</evidence>
<dbReference type="PIRSF" id="PIRSF006603">
    <property type="entry name" value="DinF"/>
    <property type="match status" value="1"/>
</dbReference>
<evidence type="ECO:0000256" key="8">
    <source>
        <dbReference type="ARBA" id="ARBA00023136"/>
    </source>
</evidence>
<dbReference type="PANTHER" id="PTHR43298">
    <property type="entry name" value="MULTIDRUG RESISTANCE PROTEIN NORM-RELATED"/>
    <property type="match status" value="1"/>
</dbReference>
<accession>A0A166WMG8</accession>
<feature type="transmembrane region" description="Helical" evidence="10">
    <location>
        <begin position="12"/>
        <end position="33"/>
    </location>
</feature>
<evidence type="ECO:0000313" key="12">
    <source>
        <dbReference type="Proteomes" id="UP000076643"/>
    </source>
</evidence>
<feature type="transmembrane region" description="Helical" evidence="10">
    <location>
        <begin position="283"/>
        <end position="303"/>
    </location>
</feature>
<feature type="transmembrane region" description="Helical" evidence="10">
    <location>
        <begin position="415"/>
        <end position="435"/>
    </location>
</feature>
<evidence type="ECO:0000256" key="1">
    <source>
        <dbReference type="ARBA" id="ARBA00004429"/>
    </source>
</evidence>
<dbReference type="InterPro" id="IPR050222">
    <property type="entry name" value="MATE_MdtK"/>
</dbReference>
<dbReference type="GO" id="GO:0005886">
    <property type="term" value="C:plasma membrane"/>
    <property type="evidence" value="ECO:0007669"/>
    <property type="project" value="UniProtKB-SubCell"/>
</dbReference>
<dbReference type="Proteomes" id="UP000076643">
    <property type="component" value="Unassembled WGS sequence"/>
</dbReference>
<dbReference type="AlphaFoldDB" id="A0A166WMG8"/>
<feature type="transmembrane region" description="Helical" evidence="10">
    <location>
        <begin position="192"/>
        <end position="214"/>
    </location>
</feature>
<dbReference type="NCBIfam" id="TIGR00797">
    <property type="entry name" value="matE"/>
    <property type="match status" value="1"/>
</dbReference>